<keyword evidence="14" id="KW-0325">Glycoprotein</keyword>
<feature type="signal peptide" evidence="18">
    <location>
        <begin position="1"/>
        <end position="30"/>
    </location>
</feature>
<evidence type="ECO:0000259" key="19">
    <source>
        <dbReference type="PROSITE" id="PS50011"/>
    </source>
</evidence>
<evidence type="ECO:0000256" key="1">
    <source>
        <dbReference type="ARBA" id="ARBA00004167"/>
    </source>
</evidence>
<evidence type="ECO:0000256" key="14">
    <source>
        <dbReference type="ARBA" id="ARBA00023180"/>
    </source>
</evidence>
<feature type="region of interest" description="Disordered" evidence="16">
    <location>
        <begin position="245"/>
        <end position="277"/>
    </location>
</feature>
<evidence type="ECO:0000256" key="15">
    <source>
        <dbReference type="PROSITE-ProRule" id="PRU10141"/>
    </source>
</evidence>
<keyword evidence="4" id="KW-0808">Transferase</keyword>
<dbReference type="SUPFAM" id="SSF56112">
    <property type="entry name" value="Protein kinase-like (PK-like)"/>
    <property type="match status" value="1"/>
</dbReference>
<dbReference type="FunFam" id="1.10.510.10:FF:000343">
    <property type="entry name" value="Cysteine-rich receptor-like protein kinase 28"/>
    <property type="match status" value="1"/>
</dbReference>
<dbReference type="GO" id="GO:0009737">
    <property type="term" value="P:response to abscisic acid"/>
    <property type="evidence" value="ECO:0007669"/>
    <property type="project" value="UniProtKB-ARBA"/>
</dbReference>
<dbReference type="SMART" id="SM00220">
    <property type="entry name" value="S_TKc"/>
    <property type="match status" value="1"/>
</dbReference>
<dbReference type="Gene3D" id="1.10.510.10">
    <property type="entry name" value="Transferase(Phosphotransferase) domain 1"/>
    <property type="match status" value="1"/>
</dbReference>
<feature type="chain" id="PRO_5038955268" description="Cysteine-rich receptor-like protein kinase 10" evidence="18">
    <location>
        <begin position="31"/>
        <end position="645"/>
    </location>
</feature>
<evidence type="ECO:0000256" key="12">
    <source>
        <dbReference type="ARBA" id="ARBA00023136"/>
    </source>
</evidence>
<evidence type="ECO:0000256" key="7">
    <source>
        <dbReference type="ARBA" id="ARBA00022737"/>
    </source>
</evidence>
<dbReference type="InterPro" id="IPR000719">
    <property type="entry name" value="Prot_kinase_dom"/>
</dbReference>
<keyword evidence="11 17" id="KW-1133">Transmembrane helix</keyword>
<dbReference type="Gene3D" id="3.30.430.20">
    <property type="entry name" value="Gnk2 domain, C-X8-C-X2-C motif"/>
    <property type="match status" value="2"/>
</dbReference>
<dbReference type="InterPro" id="IPR038408">
    <property type="entry name" value="GNK2_sf"/>
</dbReference>
<dbReference type="PANTHER" id="PTHR27002">
    <property type="entry name" value="RECEPTOR-LIKE SERINE/THREONINE-PROTEIN KINASE SD1-8"/>
    <property type="match status" value="1"/>
</dbReference>
<keyword evidence="12 17" id="KW-0472">Membrane</keyword>
<reference evidence="21" key="2">
    <citation type="journal article" date="2022" name="Hortic Res">
        <title>The genome of Dioscorea zingiberensis sheds light on the biosynthesis, origin and evolution of the medicinally important diosgenin saponins.</title>
        <authorList>
            <person name="Li Y."/>
            <person name="Tan C."/>
            <person name="Li Z."/>
            <person name="Guo J."/>
            <person name="Li S."/>
            <person name="Chen X."/>
            <person name="Wang C."/>
            <person name="Dai X."/>
            <person name="Yang H."/>
            <person name="Song W."/>
            <person name="Hou L."/>
            <person name="Xu J."/>
            <person name="Tong Z."/>
            <person name="Xu A."/>
            <person name="Yuan X."/>
            <person name="Wang W."/>
            <person name="Yang Q."/>
            <person name="Chen L."/>
            <person name="Sun Z."/>
            <person name="Wang K."/>
            <person name="Pan B."/>
            <person name="Chen J."/>
            <person name="Bao Y."/>
            <person name="Liu F."/>
            <person name="Qi X."/>
            <person name="Gang D.R."/>
            <person name="Wen J."/>
            <person name="Li J."/>
        </authorList>
    </citation>
    <scope>NUCLEOTIDE SEQUENCE</scope>
    <source>
        <strain evidence="21">Dzin_1.0</strain>
    </source>
</reference>
<dbReference type="EMBL" id="JAGGNH010000002">
    <property type="protein sequence ID" value="KAJ0983353.1"/>
    <property type="molecule type" value="Genomic_DNA"/>
</dbReference>
<sequence length="645" mass="71797">MVFSSLIDIFPLVSLLHILLFISNIPSAFSDDPLYYVCSNDSNYTSNSPYKANLNLLLSNLSSHISYTGFSNATEGQPPDQAYGMATCRGDITSTTCPECLNTSVHTIAKLCPRQKSAAIWFSECLLRYSNQNFFSIVDTSFKLYIQNDAQVPEPKRFSVLLGNLMDELATDAAFNSTRMFAFRAVDFTSSVKLYGLTQCTRDLSQKDCYSCLQRVIKNITSVGKQKVKGLSRSCVVGYEFSENLSPDTEGDAPAAPPSSSIPPFSSVPPKGTSTTGKSKTKAIAIVIPSVVGALLIFVICLCLWKWRARRVKSTLTITDDGDEPEEWRATVVIDLVTLKHATDNFSDESKLGQGGFGSVYKGVLKDGREIAVKRLSKTSRQGLVELRNEVILVAKLHHRNLVRLLGYCLEEQEKLLVYEFLSNKSLDNYLSDPTRSGQLNWEIRYKIIQGIGRGLLYLHQESRVKIIHRDLKASNILLDKDMNPKISDFGLAKLFEMDETQANTRRISGTYGYMAPEYAIHGHFSTKSDVFSYGVLVLEIVTGRLNNSFKGSGRAANLLSYVWQNWNEKKALDLKDQSLGDEFQAVEVMRCIHVGLLCVQEDPALRPRMASVVLMLSNFTMSLPKPSTPAFLVQGYATSESETQ</sequence>
<protein>
    <recommendedName>
        <fullName evidence="23">Cysteine-rich receptor-like protein kinase 10</fullName>
    </recommendedName>
</protein>
<evidence type="ECO:0000313" key="22">
    <source>
        <dbReference type="Proteomes" id="UP001085076"/>
    </source>
</evidence>
<keyword evidence="7" id="KW-0677">Repeat</keyword>
<dbReference type="CDD" id="cd23509">
    <property type="entry name" value="Gnk2-like"/>
    <property type="match status" value="2"/>
</dbReference>
<comment type="subcellular location">
    <subcellularLocation>
        <location evidence="1">Membrane</location>
        <topology evidence="1">Single-pass membrane protein</topology>
    </subcellularLocation>
</comment>
<keyword evidence="22" id="KW-1185">Reference proteome</keyword>
<evidence type="ECO:0000256" key="2">
    <source>
        <dbReference type="ARBA" id="ARBA00022527"/>
    </source>
</evidence>
<dbReference type="Pfam" id="PF01657">
    <property type="entry name" value="Stress-antifung"/>
    <property type="match status" value="2"/>
</dbReference>
<dbReference type="OrthoDB" id="779887at2759"/>
<dbReference type="PROSITE" id="PS00108">
    <property type="entry name" value="PROTEIN_KINASE_ST"/>
    <property type="match status" value="1"/>
</dbReference>
<evidence type="ECO:0000256" key="4">
    <source>
        <dbReference type="ARBA" id="ARBA00022679"/>
    </source>
</evidence>
<evidence type="ECO:0000256" key="17">
    <source>
        <dbReference type="SAM" id="Phobius"/>
    </source>
</evidence>
<evidence type="ECO:0000256" key="5">
    <source>
        <dbReference type="ARBA" id="ARBA00022692"/>
    </source>
</evidence>
<name>A0A9D5D1G3_9LILI</name>
<feature type="domain" description="Protein kinase" evidence="19">
    <location>
        <begin position="346"/>
        <end position="621"/>
    </location>
</feature>
<evidence type="ECO:0000256" key="10">
    <source>
        <dbReference type="ARBA" id="ARBA00022840"/>
    </source>
</evidence>
<feature type="compositionally biased region" description="Low complexity" evidence="16">
    <location>
        <begin position="262"/>
        <end position="277"/>
    </location>
</feature>
<dbReference type="Pfam" id="PF07714">
    <property type="entry name" value="PK_Tyr_Ser-Thr"/>
    <property type="match status" value="1"/>
</dbReference>
<dbReference type="FunFam" id="3.30.200.20:FF:000142">
    <property type="entry name" value="Cysteine-rich receptor-like protein kinase 10"/>
    <property type="match status" value="1"/>
</dbReference>
<dbReference type="InterPro" id="IPR001245">
    <property type="entry name" value="Ser-Thr/Tyr_kinase_cat_dom"/>
</dbReference>
<feature type="domain" description="Gnk2-homologous" evidence="20">
    <location>
        <begin position="140"/>
        <end position="244"/>
    </location>
</feature>
<comment type="caution">
    <text evidence="21">The sequence shown here is derived from an EMBL/GenBank/DDBJ whole genome shotgun (WGS) entry which is preliminary data.</text>
</comment>
<dbReference type="InterPro" id="IPR002902">
    <property type="entry name" value="GNK2"/>
</dbReference>
<evidence type="ECO:0000256" key="3">
    <source>
        <dbReference type="ARBA" id="ARBA00022553"/>
    </source>
</evidence>
<keyword evidence="3" id="KW-0597">Phosphoprotein</keyword>
<feature type="binding site" evidence="15">
    <location>
        <position position="374"/>
    </location>
    <ligand>
        <name>ATP</name>
        <dbReference type="ChEBI" id="CHEBI:30616"/>
    </ligand>
</feature>
<keyword evidence="13" id="KW-0675">Receptor</keyword>
<dbReference type="GO" id="GO:0005886">
    <property type="term" value="C:plasma membrane"/>
    <property type="evidence" value="ECO:0007669"/>
    <property type="project" value="TreeGrafter"/>
</dbReference>
<accession>A0A9D5D1G3</accession>
<dbReference type="PROSITE" id="PS00107">
    <property type="entry name" value="PROTEIN_KINASE_ATP"/>
    <property type="match status" value="1"/>
</dbReference>
<keyword evidence="5 17" id="KW-0812">Transmembrane</keyword>
<evidence type="ECO:0000256" key="18">
    <source>
        <dbReference type="SAM" id="SignalP"/>
    </source>
</evidence>
<dbReference type="GO" id="GO:0005524">
    <property type="term" value="F:ATP binding"/>
    <property type="evidence" value="ECO:0007669"/>
    <property type="project" value="UniProtKB-UniRule"/>
</dbReference>
<evidence type="ECO:0000256" key="8">
    <source>
        <dbReference type="ARBA" id="ARBA00022741"/>
    </source>
</evidence>
<dbReference type="PANTHER" id="PTHR27002:SF181">
    <property type="entry name" value="RECEPTOR-LIKE SERINE_THREONINE-PROTEIN KINASE"/>
    <property type="match status" value="1"/>
</dbReference>
<dbReference type="Gene3D" id="3.30.200.20">
    <property type="entry name" value="Phosphorylase Kinase, domain 1"/>
    <property type="match status" value="1"/>
</dbReference>
<proteinExistence type="predicted"/>
<keyword evidence="2" id="KW-0723">Serine/threonine-protein kinase</keyword>
<feature type="transmembrane region" description="Helical" evidence="17">
    <location>
        <begin position="283"/>
        <end position="305"/>
    </location>
</feature>
<evidence type="ECO:0000256" key="9">
    <source>
        <dbReference type="ARBA" id="ARBA00022777"/>
    </source>
</evidence>
<evidence type="ECO:0000256" key="11">
    <source>
        <dbReference type="ARBA" id="ARBA00022989"/>
    </source>
</evidence>
<dbReference type="InterPro" id="IPR011009">
    <property type="entry name" value="Kinase-like_dom_sf"/>
</dbReference>
<evidence type="ECO:0000256" key="13">
    <source>
        <dbReference type="ARBA" id="ARBA00023170"/>
    </source>
</evidence>
<dbReference type="AlphaFoldDB" id="A0A9D5D1G3"/>
<evidence type="ECO:0008006" key="23">
    <source>
        <dbReference type="Google" id="ProtNLM"/>
    </source>
</evidence>
<feature type="domain" description="Gnk2-homologous" evidence="20">
    <location>
        <begin position="32"/>
        <end position="134"/>
    </location>
</feature>
<keyword evidence="8 15" id="KW-0547">Nucleotide-binding</keyword>
<organism evidence="21 22">
    <name type="scientific">Dioscorea zingiberensis</name>
    <dbReference type="NCBI Taxonomy" id="325984"/>
    <lineage>
        <taxon>Eukaryota</taxon>
        <taxon>Viridiplantae</taxon>
        <taxon>Streptophyta</taxon>
        <taxon>Embryophyta</taxon>
        <taxon>Tracheophyta</taxon>
        <taxon>Spermatophyta</taxon>
        <taxon>Magnoliopsida</taxon>
        <taxon>Liliopsida</taxon>
        <taxon>Dioscoreales</taxon>
        <taxon>Dioscoreaceae</taxon>
        <taxon>Dioscorea</taxon>
    </lineage>
</organism>
<dbReference type="Proteomes" id="UP001085076">
    <property type="component" value="Miscellaneous, Linkage group lg02"/>
</dbReference>
<gene>
    <name evidence="21" type="ORF">J5N97_011608</name>
</gene>
<dbReference type="InterPro" id="IPR008271">
    <property type="entry name" value="Ser/Thr_kinase_AS"/>
</dbReference>
<dbReference type="PROSITE" id="PS51473">
    <property type="entry name" value="GNK2"/>
    <property type="match status" value="2"/>
</dbReference>
<dbReference type="CDD" id="cd14066">
    <property type="entry name" value="STKc_IRAK"/>
    <property type="match status" value="1"/>
</dbReference>
<dbReference type="InterPro" id="IPR017441">
    <property type="entry name" value="Protein_kinase_ATP_BS"/>
</dbReference>
<dbReference type="PROSITE" id="PS50011">
    <property type="entry name" value="PROTEIN_KINASE_DOM"/>
    <property type="match status" value="1"/>
</dbReference>
<evidence type="ECO:0000256" key="16">
    <source>
        <dbReference type="SAM" id="MobiDB-lite"/>
    </source>
</evidence>
<reference evidence="21" key="1">
    <citation type="submission" date="2021-03" db="EMBL/GenBank/DDBJ databases">
        <authorList>
            <person name="Li Z."/>
            <person name="Yang C."/>
        </authorList>
    </citation>
    <scope>NUCLEOTIDE SEQUENCE</scope>
    <source>
        <strain evidence="21">Dzin_1.0</strain>
        <tissue evidence="21">Leaf</tissue>
    </source>
</reference>
<keyword evidence="10 15" id="KW-0067">ATP-binding</keyword>
<dbReference type="GO" id="GO:0004674">
    <property type="term" value="F:protein serine/threonine kinase activity"/>
    <property type="evidence" value="ECO:0007669"/>
    <property type="project" value="UniProtKB-KW"/>
</dbReference>
<keyword evidence="6 18" id="KW-0732">Signal</keyword>
<evidence type="ECO:0000259" key="20">
    <source>
        <dbReference type="PROSITE" id="PS51473"/>
    </source>
</evidence>
<keyword evidence="9" id="KW-0418">Kinase</keyword>
<evidence type="ECO:0000256" key="6">
    <source>
        <dbReference type="ARBA" id="ARBA00022729"/>
    </source>
</evidence>
<dbReference type="FunFam" id="3.30.430.20:FF:000003">
    <property type="entry name" value="Cysteine-rich RLK (RECEPTOR-like protein kinase) 10"/>
    <property type="match status" value="1"/>
</dbReference>
<evidence type="ECO:0000313" key="21">
    <source>
        <dbReference type="EMBL" id="KAJ0983353.1"/>
    </source>
</evidence>